<dbReference type="HOGENOM" id="CLU_118669_0_0_1"/>
<dbReference type="Proteomes" id="UP000027265">
    <property type="component" value="Unassembled WGS sequence"/>
</dbReference>
<evidence type="ECO:0000256" key="1">
    <source>
        <dbReference type="SAM" id="MobiDB-lite"/>
    </source>
</evidence>
<evidence type="ECO:0000313" key="2">
    <source>
        <dbReference type="EMBL" id="KDQ64228.1"/>
    </source>
</evidence>
<feature type="region of interest" description="Disordered" evidence="1">
    <location>
        <begin position="127"/>
        <end position="157"/>
    </location>
</feature>
<keyword evidence="3" id="KW-1185">Reference proteome</keyword>
<organism evidence="2 3">
    <name type="scientific">Jaapia argillacea MUCL 33604</name>
    <dbReference type="NCBI Taxonomy" id="933084"/>
    <lineage>
        <taxon>Eukaryota</taxon>
        <taxon>Fungi</taxon>
        <taxon>Dikarya</taxon>
        <taxon>Basidiomycota</taxon>
        <taxon>Agaricomycotina</taxon>
        <taxon>Agaricomycetes</taxon>
        <taxon>Agaricomycetidae</taxon>
        <taxon>Jaapiales</taxon>
        <taxon>Jaapiaceae</taxon>
        <taxon>Jaapia</taxon>
    </lineage>
</organism>
<reference evidence="3" key="1">
    <citation type="journal article" date="2014" name="Proc. Natl. Acad. Sci. U.S.A.">
        <title>Extensive sampling of basidiomycete genomes demonstrates inadequacy of the white-rot/brown-rot paradigm for wood decay fungi.</title>
        <authorList>
            <person name="Riley R."/>
            <person name="Salamov A.A."/>
            <person name="Brown D.W."/>
            <person name="Nagy L.G."/>
            <person name="Floudas D."/>
            <person name="Held B.W."/>
            <person name="Levasseur A."/>
            <person name="Lombard V."/>
            <person name="Morin E."/>
            <person name="Otillar R."/>
            <person name="Lindquist E.A."/>
            <person name="Sun H."/>
            <person name="LaButti K.M."/>
            <person name="Schmutz J."/>
            <person name="Jabbour D."/>
            <person name="Luo H."/>
            <person name="Baker S.E."/>
            <person name="Pisabarro A.G."/>
            <person name="Walton J.D."/>
            <person name="Blanchette R.A."/>
            <person name="Henrissat B."/>
            <person name="Martin F."/>
            <person name="Cullen D."/>
            <person name="Hibbett D.S."/>
            <person name="Grigoriev I.V."/>
        </authorList>
    </citation>
    <scope>NUCLEOTIDE SEQUENCE [LARGE SCALE GENOMIC DNA]</scope>
    <source>
        <strain evidence="3">MUCL 33604</strain>
    </source>
</reference>
<proteinExistence type="predicted"/>
<feature type="compositionally biased region" description="Basic and acidic residues" evidence="1">
    <location>
        <begin position="146"/>
        <end position="157"/>
    </location>
</feature>
<evidence type="ECO:0000313" key="3">
    <source>
        <dbReference type="Proteomes" id="UP000027265"/>
    </source>
</evidence>
<protein>
    <submittedName>
        <fullName evidence="2">Uncharacterized protein</fullName>
    </submittedName>
</protein>
<dbReference type="InParanoid" id="A0A067QAZ0"/>
<sequence>MPPKAQPKNLLILLKTHKLTIFLSATQSSTIGALKSQALSALQSHSQLQLQSPNPHQQDIPDISSEADFELCKPTKERGKVTGYEVIDGKKEVKGTLVNWDTLFVRFRDPETGDLLEVDVTQPSLLDDEEDQAVRATPAAPVEATSVDKGKRKAYPE</sequence>
<dbReference type="AlphaFoldDB" id="A0A067QAZ0"/>
<dbReference type="OrthoDB" id="3173670at2759"/>
<gene>
    <name evidence="2" type="ORF">JAAARDRAFT_144744</name>
</gene>
<name>A0A067QAZ0_9AGAM</name>
<accession>A0A067QAZ0</accession>
<dbReference type="EMBL" id="KL197709">
    <property type="protein sequence ID" value="KDQ64228.1"/>
    <property type="molecule type" value="Genomic_DNA"/>
</dbReference>